<dbReference type="Gene3D" id="3.30.1330.40">
    <property type="entry name" value="RutC-like"/>
    <property type="match status" value="1"/>
</dbReference>
<dbReference type="SUPFAM" id="SSF55298">
    <property type="entry name" value="YjgF-like"/>
    <property type="match status" value="1"/>
</dbReference>
<gene>
    <name evidence="1" type="ORF">BDD41_1671</name>
</gene>
<dbReference type="PANTHER" id="PTHR43857">
    <property type="entry name" value="BLR7761 PROTEIN"/>
    <property type="match status" value="1"/>
</dbReference>
<dbReference type="EMBL" id="QTUJ01000001">
    <property type="protein sequence ID" value="REF73146.1"/>
    <property type="molecule type" value="Genomic_DNA"/>
</dbReference>
<sequence>MACPAPVDSFRAEYVIMPGSGIRNGAPSEDFAGYAKAVIDGMTIHVSGTLGQGEDGQPPDDAGQQARNALASIDKALKQAGSGLTDAVACRVYITDAPWLGEVFRDIRPTNTMLICQIPTQGAKVEIEITASRAG</sequence>
<comment type="caution">
    <text evidence="1">The sequence shown here is derived from an EMBL/GenBank/DDBJ whole genome shotgun (WGS) entry which is preliminary data.</text>
</comment>
<dbReference type="Proteomes" id="UP000256941">
    <property type="component" value="Unassembled WGS sequence"/>
</dbReference>
<name>A0A3D9XS35_PARVE</name>
<dbReference type="PANTHER" id="PTHR43857:SF1">
    <property type="entry name" value="YJGH FAMILY PROTEIN"/>
    <property type="match status" value="1"/>
</dbReference>
<dbReference type="InterPro" id="IPR035959">
    <property type="entry name" value="RutC-like_sf"/>
</dbReference>
<dbReference type="Pfam" id="PF01042">
    <property type="entry name" value="Ribonuc_L-PSP"/>
    <property type="match status" value="1"/>
</dbReference>
<organism evidence="1 2">
    <name type="scientific">Paracoccus versutus</name>
    <name type="common">Thiobacillus versutus</name>
    <dbReference type="NCBI Taxonomy" id="34007"/>
    <lineage>
        <taxon>Bacteria</taxon>
        <taxon>Pseudomonadati</taxon>
        <taxon>Pseudomonadota</taxon>
        <taxon>Alphaproteobacteria</taxon>
        <taxon>Rhodobacterales</taxon>
        <taxon>Paracoccaceae</taxon>
        <taxon>Paracoccus</taxon>
    </lineage>
</organism>
<proteinExistence type="predicted"/>
<dbReference type="InterPro" id="IPR006175">
    <property type="entry name" value="YjgF/YER057c/UK114"/>
</dbReference>
<evidence type="ECO:0000313" key="1">
    <source>
        <dbReference type="EMBL" id="REF73146.1"/>
    </source>
</evidence>
<reference evidence="1 2" key="1">
    <citation type="submission" date="2018-08" db="EMBL/GenBank/DDBJ databases">
        <title>Genomic Encyclopedia of Archaeal and Bacterial Type Strains, Phase II (KMG-II): from individual species to whole genera.</title>
        <authorList>
            <person name="Goeker M."/>
        </authorList>
    </citation>
    <scope>NUCLEOTIDE SEQUENCE [LARGE SCALE GENOMIC DNA]</scope>
    <source>
        <strain evidence="1 2">DSM 17099</strain>
    </source>
</reference>
<accession>A0A3D9XS35</accession>
<protein>
    <submittedName>
        <fullName evidence="1">Enamine deaminase RidA (YjgF/YER057c/UK114 family)</fullName>
    </submittedName>
</protein>
<evidence type="ECO:0000313" key="2">
    <source>
        <dbReference type="Proteomes" id="UP000256941"/>
    </source>
</evidence>
<dbReference type="AlphaFoldDB" id="A0A3D9XS35"/>